<dbReference type="Proteomes" id="UP000789375">
    <property type="component" value="Unassembled WGS sequence"/>
</dbReference>
<evidence type="ECO:0000313" key="2">
    <source>
        <dbReference type="EMBL" id="CAG8639073.1"/>
    </source>
</evidence>
<proteinExistence type="predicted"/>
<protein>
    <submittedName>
        <fullName evidence="2">5508_t:CDS:1</fullName>
    </submittedName>
</protein>
<feature type="compositionally biased region" description="Polar residues" evidence="1">
    <location>
        <begin position="8"/>
        <end position="22"/>
    </location>
</feature>
<organism evidence="2 3">
    <name type="scientific">Funneliformis mosseae</name>
    <name type="common">Endomycorrhizal fungus</name>
    <name type="synonym">Glomus mosseae</name>
    <dbReference type="NCBI Taxonomy" id="27381"/>
    <lineage>
        <taxon>Eukaryota</taxon>
        <taxon>Fungi</taxon>
        <taxon>Fungi incertae sedis</taxon>
        <taxon>Mucoromycota</taxon>
        <taxon>Glomeromycotina</taxon>
        <taxon>Glomeromycetes</taxon>
        <taxon>Glomerales</taxon>
        <taxon>Glomeraceae</taxon>
        <taxon>Funneliformis</taxon>
    </lineage>
</organism>
<reference evidence="2" key="1">
    <citation type="submission" date="2021-06" db="EMBL/GenBank/DDBJ databases">
        <authorList>
            <person name="Kallberg Y."/>
            <person name="Tangrot J."/>
            <person name="Rosling A."/>
        </authorList>
    </citation>
    <scope>NUCLEOTIDE SEQUENCE</scope>
    <source>
        <strain evidence="2">87-6 pot B 2015</strain>
    </source>
</reference>
<comment type="caution">
    <text evidence="2">The sequence shown here is derived from an EMBL/GenBank/DDBJ whole genome shotgun (WGS) entry which is preliminary data.</text>
</comment>
<feature type="region of interest" description="Disordered" evidence="1">
    <location>
        <begin position="1"/>
        <end position="22"/>
    </location>
</feature>
<sequence length="68" mass="7980">MTEISARGTDQNSFDDSKEVSPSNLLEAEDNYYKMFLKDYANDCMYFDKEVDFTSQLIKETNKEIPKH</sequence>
<evidence type="ECO:0000256" key="1">
    <source>
        <dbReference type="SAM" id="MobiDB-lite"/>
    </source>
</evidence>
<dbReference type="AlphaFoldDB" id="A0A9N9DHI6"/>
<evidence type="ECO:0000313" key="3">
    <source>
        <dbReference type="Proteomes" id="UP000789375"/>
    </source>
</evidence>
<dbReference type="EMBL" id="CAJVPP010003873">
    <property type="protein sequence ID" value="CAG8639073.1"/>
    <property type="molecule type" value="Genomic_DNA"/>
</dbReference>
<feature type="non-terminal residue" evidence="2">
    <location>
        <position position="68"/>
    </location>
</feature>
<gene>
    <name evidence="2" type="ORF">FMOSSE_LOCUS10890</name>
</gene>
<name>A0A9N9DHI6_FUNMO</name>
<accession>A0A9N9DHI6</accession>
<keyword evidence="3" id="KW-1185">Reference proteome</keyword>